<dbReference type="EMBL" id="AACZ04031542">
    <property type="status" value="NOT_ANNOTATED_CDS"/>
    <property type="molecule type" value="Genomic_DNA"/>
</dbReference>
<keyword evidence="5" id="KW-1185">Reference proteome</keyword>
<feature type="region of interest" description="Disordered" evidence="1">
    <location>
        <begin position="204"/>
        <end position="233"/>
    </location>
</feature>
<dbReference type="CTD" id="126364"/>
<organism evidence="4 5">
    <name type="scientific">Pan troglodytes</name>
    <name type="common">Chimpanzee</name>
    <dbReference type="NCBI Taxonomy" id="9598"/>
    <lineage>
        <taxon>Eukaryota</taxon>
        <taxon>Metazoa</taxon>
        <taxon>Chordata</taxon>
        <taxon>Craniata</taxon>
        <taxon>Vertebrata</taxon>
        <taxon>Euteleostomi</taxon>
        <taxon>Mammalia</taxon>
        <taxon>Eutheria</taxon>
        <taxon>Euarchontoglires</taxon>
        <taxon>Primates</taxon>
        <taxon>Haplorrhini</taxon>
        <taxon>Catarrhini</taxon>
        <taxon>Hominidae</taxon>
        <taxon>Pan</taxon>
    </lineage>
</organism>
<feature type="chain" id="PRO_5015082518" evidence="3">
    <location>
        <begin position="21"/>
        <end position="305"/>
    </location>
</feature>
<name>A0A2J8LTB8_PANTR</name>
<protein>
    <submittedName>
        <fullName evidence="4">Leucine rich repeat containing 25</fullName>
    </submittedName>
</protein>
<feature type="transmembrane region" description="Helical" evidence="2">
    <location>
        <begin position="166"/>
        <end position="191"/>
    </location>
</feature>
<dbReference type="KEGG" id="ptr:749015"/>
<dbReference type="InParanoid" id="A0A2J8LTB8"/>
<dbReference type="GO" id="GO:0005783">
    <property type="term" value="C:endoplasmic reticulum"/>
    <property type="evidence" value="ECO:0007669"/>
    <property type="project" value="Ensembl"/>
</dbReference>
<evidence type="ECO:0000256" key="2">
    <source>
        <dbReference type="SAM" id="Phobius"/>
    </source>
</evidence>
<reference evidence="4" key="2">
    <citation type="submission" date="2025-08" db="UniProtKB">
        <authorList>
            <consortium name="Ensembl"/>
        </authorList>
    </citation>
    <scope>IDENTIFICATION</scope>
</reference>
<dbReference type="PANTHER" id="PTHR20878">
    <property type="entry name" value="LEUCINE-RICH REPEAT CONTAINING PROTEIN 25"/>
    <property type="match status" value="1"/>
</dbReference>
<dbReference type="GO" id="GO:0015630">
    <property type="term" value="C:microtubule cytoskeleton"/>
    <property type="evidence" value="ECO:0007669"/>
    <property type="project" value="Ensembl"/>
</dbReference>
<dbReference type="Bgee" id="ENSPTRG00000010708">
    <property type="expression patterns" value="Expressed in liver and 14 other cell types or tissues"/>
</dbReference>
<dbReference type="Ensembl" id="ENSPTRT00000019745.6">
    <property type="protein sequence ID" value="ENSPTRP00000018267.5"/>
    <property type="gene ID" value="ENSPTRG00000010708.6"/>
</dbReference>
<dbReference type="OrthoDB" id="9835318at2759"/>
<reference evidence="4" key="3">
    <citation type="submission" date="2025-09" db="UniProtKB">
        <authorList>
            <consortium name="Ensembl"/>
        </authorList>
    </citation>
    <scope>IDENTIFICATION</scope>
</reference>
<evidence type="ECO:0000313" key="5">
    <source>
        <dbReference type="Proteomes" id="UP000002277"/>
    </source>
</evidence>
<sequence length="305" mass="33253">MGGTLAWTLLLPLLLPESDSLELSCTVSSADVDWNAEFRATCLNFSGLSLSLPHNQSLRASNVILLDLSGNGLRELPVTFFAHLQKLEVLNVLRNPLSRVDGALAARCDLDLQADCNCALESWHDIRRDNCSGQKPLLCWDTTSSQHNLSAFLEVSCAPGLASATIGAVVVSGCLLLGLAIAGPVLAWRLWRCRVARSRELNKPWAAQDGPKPSLGLQPRYGSRSAPKPQVAVPSCPSTPDYENMFVGQPAAEHQWDEQGAHPSEDNDFYMNYKDIDLASQPVYCNLQSLGQAPMDEEEYVIPGH</sequence>
<accession>A0A2J8LTB8</accession>
<gene>
    <name evidence="4 6" type="primary">LRRC25</name>
</gene>
<keyword evidence="2" id="KW-0472">Membrane</keyword>
<evidence type="ECO:0000256" key="1">
    <source>
        <dbReference type="SAM" id="MobiDB-lite"/>
    </source>
</evidence>
<evidence type="ECO:0000313" key="4">
    <source>
        <dbReference type="Ensembl" id="ENSPTRP00000018267.5"/>
    </source>
</evidence>
<dbReference type="PaxDb" id="9598-ENSPTRP00000018267"/>
<keyword evidence="2" id="KW-0812">Transmembrane</keyword>
<dbReference type="Gene3D" id="3.80.10.10">
    <property type="entry name" value="Ribonuclease Inhibitor"/>
    <property type="match status" value="1"/>
</dbReference>
<dbReference type="GeneID" id="749015"/>
<dbReference type="GO" id="GO:0005829">
    <property type="term" value="C:cytosol"/>
    <property type="evidence" value="ECO:0007669"/>
    <property type="project" value="Ensembl"/>
</dbReference>
<dbReference type="PANTHER" id="PTHR20878:SF0">
    <property type="entry name" value="LEUCINE-RICH REPEAT-CONTAINING PROTEIN 25"/>
    <property type="match status" value="1"/>
</dbReference>
<dbReference type="InterPro" id="IPR039243">
    <property type="entry name" value="LRRC25"/>
</dbReference>
<evidence type="ECO:0000256" key="3">
    <source>
        <dbReference type="SAM" id="SignalP"/>
    </source>
</evidence>
<dbReference type="AlphaFoldDB" id="A0A2J8LTB8"/>
<evidence type="ECO:0000313" key="6">
    <source>
        <dbReference type="VGNC" id="VGNC:2320"/>
    </source>
</evidence>
<dbReference type="InterPro" id="IPR032675">
    <property type="entry name" value="LRR_dom_sf"/>
</dbReference>
<reference evidence="4 5" key="1">
    <citation type="journal article" date="2005" name="Nature">
        <title>Initial sequence of the chimpanzee genome and comparison with the human genome.</title>
        <authorList>
            <consortium name="Chimpanzee sequencing and analysis consortium"/>
        </authorList>
    </citation>
    <scope>NUCLEOTIDE SEQUENCE [LARGE SCALE GENOMIC DNA]</scope>
</reference>
<accession>H2QFT2</accession>
<dbReference type="GeneTree" id="ENSGT00390000004001"/>
<dbReference type="FunCoup" id="A0A2J8LTB8">
    <property type="interactions" value="82"/>
</dbReference>
<dbReference type="OMA" id="WHNVSAF"/>
<dbReference type="VGNC" id="VGNC:2320">
    <property type="gene designation" value="LRRC25"/>
</dbReference>
<dbReference type="RefSeq" id="XP_001173930.1">
    <property type="nucleotide sequence ID" value="XM_001173930.8"/>
</dbReference>
<dbReference type="STRING" id="9598.ENSPTRP00000018267"/>
<proteinExistence type="predicted"/>
<feature type="signal peptide" evidence="3">
    <location>
        <begin position="1"/>
        <end position="20"/>
    </location>
</feature>
<dbReference type="Proteomes" id="UP000002277">
    <property type="component" value="Chromosome 19"/>
</dbReference>
<keyword evidence="3" id="KW-0732">Signal</keyword>
<dbReference type="RefSeq" id="XP_009433303.1">
    <property type="nucleotide sequence ID" value="XM_009435028.5"/>
</dbReference>
<dbReference type="SUPFAM" id="SSF52058">
    <property type="entry name" value="L domain-like"/>
    <property type="match status" value="1"/>
</dbReference>
<keyword evidence="2" id="KW-1133">Transmembrane helix</keyword>